<organism evidence="1 2">
    <name type="scientific">Intoshia linei</name>
    <dbReference type="NCBI Taxonomy" id="1819745"/>
    <lineage>
        <taxon>Eukaryota</taxon>
        <taxon>Metazoa</taxon>
        <taxon>Spiralia</taxon>
        <taxon>Lophotrochozoa</taxon>
        <taxon>Mesozoa</taxon>
        <taxon>Orthonectida</taxon>
        <taxon>Rhopaluridae</taxon>
        <taxon>Intoshia</taxon>
    </lineage>
</organism>
<gene>
    <name evidence="1" type="ORF">A3Q56_08524</name>
</gene>
<accession>A0A177APM9</accession>
<evidence type="ECO:0000313" key="2">
    <source>
        <dbReference type="Proteomes" id="UP000078046"/>
    </source>
</evidence>
<evidence type="ECO:0000313" key="1">
    <source>
        <dbReference type="EMBL" id="OAF63770.1"/>
    </source>
</evidence>
<keyword evidence="2" id="KW-1185">Reference proteome</keyword>
<dbReference type="Proteomes" id="UP000078046">
    <property type="component" value="Unassembled WGS sequence"/>
</dbReference>
<name>A0A177APM9_9BILA</name>
<dbReference type="OrthoDB" id="258392at2759"/>
<dbReference type="Gene3D" id="3.40.50.1240">
    <property type="entry name" value="Phosphoglycerate mutase-like"/>
    <property type="match status" value="1"/>
</dbReference>
<dbReference type="InterPro" id="IPR029033">
    <property type="entry name" value="His_PPase_superfam"/>
</dbReference>
<protein>
    <submittedName>
        <fullName evidence="1">Uncharacterized protein</fullName>
    </submittedName>
</protein>
<comment type="caution">
    <text evidence="1">The sequence shown here is derived from an EMBL/GenBank/DDBJ whole genome shotgun (WGS) entry which is preliminary data.</text>
</comment>
<proteinExistence type="predicted"/>
<dbReference type="SUPFAM" id="SSF53254">
    <property type="entry name" value="Phosphoglycerate mutase-like"/>
    <property type="match status" value="1"/>
</dbReference>
<sequence>MNFDYQHWKEGEGMLTNKGEIGSKKLGQDLRKMYIDTNFLSDKYNVKQVLFQSSYIQRNIDSAKNVYKGLYNITNYDSKQVTIRASSTDIGFVIYF</sequence>
<dbReference type="Pfam" id="PF00328">
    <property type="entry name" value="His_Phos_2"/>
    <property type="match status" value="1"/>
</dbReference>
<dbReference type="InterPro" id="IPR000560">
    <property type="entry name" value="His_Pase_clade-2"/>
</dbReference>
<dbReference type="AlphaFoldDB" id="A0A177APM9"/>
<reference evidence="1 2" key="1">
    <citation type="submission" date="2016-04" db="EMBL/GenBank/DDBJ databases">
        <title>The genome of Intoshia linei affirms orthonectids as highly simplified spiralians.</title>
        <authorList>
            <person name="Mikhailov K.V."/>
            <person name="Slusarev G.S."/>
            <person name="Nikitin M.A."/>
            <person name="Logacheva M.D."/>
            <person name="Penin A."/>
            <person name="Aleoshin V."/>
            <person name="Panchin Y.V."/>
        </authorList>
    </citation>
    <scope>NUCLEOTIDE SEQUENCE [LARGE SCALE GENOMIC DNA]</scope>
    <source>
        <strain evidence="1">Intl2013</strain>
        <tissue evidence="1">Whole animal</tissue>
    </source>
</reference>
<dbReference type="EMBL" id="LWCA01002618">
    <property type="protein sequence ID" value="OAF63770.1"/>
    <property type="molecule type" value="Genomic_DNA"/>
</dbReference>